<sequence>MGVGLEFSLVPGRDRARRAFLFLSVSLSWEPVILAQGRVLRRSLQAGLVVGGERRAEVCQPPVATRHTGLSCGHCCPRHRSPVPVKCHSFTTSVSEQHAVEGCNNVIHRLVFWSPIAPVGLCCTSRVLLSAIVF</sequence>
<comment type="caution">
    <text evidence="1">The sequence shown here is derived from an EMBL/GenBank/DDBJ whole genome shotgun (WGS) entry which is preliminary data.</text>
</comment>
<dbReference type="EMBL" id="JAHLQT010021714">
    <property type="protein sequence ID" value="KAG7167326.1"/>
    <property type="molecule type" value="Genomic_DNA"/>
</dbReference>
<accession>A0A8J5K0X0</accession>
<proteinExistence type="predicted"/>
<reference evidence="1" key="1">
    <citation type="journal article" date="2021" name="Sci. Adv.">
        <title>The American lobster genome reveals insights on longevity, neural, and immune adaptations.</title>
        <authorList>
            <person name="Polinski J.M."/>
            <person name="Zimin A.V."/>
            <person name="Clark K.F."/>
            <person name="Kohn A.B."/>
            <person name="Sadowski N."/>
            <person name="Timp W."/>
            <person name="Ptitsyn A."/>
            <person name="Khanna P."/>
            <person name="Romanova D.Y."/>
            <person name="Williams P."/>
            <person name="Greenwood S.J."/>
            <person name="Moroz L.L."/>
            <person name="Walt D.R."/>
            <person name="Bodnar A.G."/>
        </authorList>
    </citation>
    <scope>NUCLEOTIDE SEQUENCE</scope>
    <source>
        <strain evidence="1">GMGI-L3</strain>
    </source>
</reference>
<name>A0A8J5K0X0_HOMAM</name>
<evidence type="ECO:0000313" key="1">
    <source>
        <dbReference type="EMBL" id="KAG7167326.1"/>
    </source>
</evidence>
<organism evidence="1 2">
    <name type="scientific">Homarus americanus</name>
    <name type="common">American lobster</name>
    <dbReference type="NCBI Taxonomy" id="6706"/>
    <lineage>
        <taxon>Eukaryota</taxon>
        <taxon>Metazoa</taxon>
        <taxon>Ecdysozoa</taxon>
        <taxon>Arthropoda</taxon>
        <taxon>Crustacea</taxon>
        <taxon>Multicrustacea</taxon>
        <taxon>Malacostraca</taxon>
        <taxon>Eumalacostraca</taxon>
        <taxon>Eucarida</taxon>
        <taxon>Decapoda</taxon>
        <taxon>Pleocyemata</taxon>
        <taxon>Astacidea</taxon>
        <taxon>Nephropoidea</taxon>
        <taxon>Nephropidae</taxon>
        <taxon>Homarus</taxon>
    </lineage>
</organism>
<dbReference type="Proteomes" id="UP000747542">
    <property type="component" value="Unassembled WGS sequence"/>
</dbReference>
<protein>
    <submittedName>
        <fullName evidence="1">Uncharacterized protein</fullName>
    </submittedName>
</protein>
<evidence type="ECO:0000313" key="2">
    <source>
        <dbReference type="Proteomes" id="UP000747542"/>
    </source>
</evidence>
<keyword evidence="2" id="KW-1185">Reference proteome</keyword>
<dbReference type="AlphaFoldDB" id="A0A8J5K0X0"/>
<gene>
    <name evidence="1" type="ORF">Hamer_G022794</name>
</gene>